<protein>
    <recommendedName>
        <fullName evidence="4">NACHT domain-containing protein</fullName>
    </recommendedName>
</protein>
<dbReference type="Gene3D" id="3.40.50.300">
    <property type="entry name" value="P-loop containing nucleotide triphosphate hydrolases"/>
    <property type="match status" value="1"/>
</dbReference>
<feature type="repeat" description="WD" evidence="3">
    <location>
        <begin position="823"/>
        <end position="864"/>
    </location>
</feature>
<dbReference type="InterPro" id="IPR019775">
    <property type="entry name" value="WD40_repeat_CS"/>
</dbReference>
<dbReference type="Proteomes" id="UP000766486">
    <property type="component" value="Unassembled WGS sequence"/>
</dbReference>
<evidence type="ECO:0000256" key="3">
    <source>
        <dbReference type="PROSITE-ProRule" id="PRU00221"/>
    </source>
</evidence>
<organism evidence="5 6">
    <name type="scientific">Bionectria ochroleuca</name>
    <name type="common">Gliocladium roseum</name>
    <dbReference type="NCBI Taxonomy" id="29856"/>
    <lineage>
        <taxon>Eukaryota</taxon>
        <taxon>Fungi</taxon>
        <taxon>Dikarya</taxon>
        <taxon>Ascomycota</taxon>
        <taxon>Pezizomycotina</taxon>
        <taxon>Sordariomycetes</taxon>
        <taxon>Hypocreomycetidae</taxon>
        <taxon>Hypocreales</taxon>
        <taxon>Bionectriaceae</taxon>
        <taxon>Clonostachys</taxon>
    </lineage>
</organism>
<gene>
    <name evidence="5" type="ORF">CLO192961_LOCUS24668</name>
</gene>
<feature type="repeat" description="WD" evidence="3">
    <location>
        <begin position="1076"/>
        <end position="1116"/>
    </location>
</feature>
<comment type="caution">
    <text evidence="5">The sequence shown here is derived from an EMBL/GenBank/DDBJ whole genome shotgun (WGS) entry which is preliminary data.</text>
</comment>
<sequence>MEGIGVAANLIAIVDISAKIAAQCYDYGKKVCNAKADIDRLQKEVSTLTGIAKSVEDLLGGPNGNRLATSHQLKAAIGEALGHLEKVDERITLKKGQKTMSRLGLRALKWPFEKGEIEGLVGDLRNCGQNINSALQIDQTANVRRTEQGISQVDQKIVLSQLPVAEGACFGSEPEDHELTCLPNTRVDLLQQIHDWVRNPNVARVFWLNGMAGTGKSTISRTVAQRLDDDKILGASFFFKTGEAERNSLSKFFSTIAADMAIKVPEFSTAVKEALDKDPDFRKRAPGKQLKDLVIEPLMRSQKHRLDRPIVLIVDALDECDRDQDIDLLVNLFTDPSVMKMPYLKFFITSRPEIPNRRAFGRATEGTYQPVILHQLPQPVIEHDISVFLDHQLDKIRTQWNNLVTSDDRRFPSDWPGQERTRQLVEMAVPLFIFASTMCRFIADAKFGSPDDQIQDVLTYRKSKTKSRLDSTYLPVLNKLVAGMDADDRSQVIQKFKLIVGSIVMLETPLSTDSLSRLLEVSKNYIDDHLMMLHSVLSIPTSSDSPVRMLHLSFRDFLTDVKNKESTAFWIDEKVVHADIASRALTILDRELKQNICNLSKWGAERSSINVTTINACIPPEVKYSCYYWVHHVQHADHMLIDGGLVHNFFQIHFLHWLECLSLLGGAYECIGHVKTLQMLIDVSACPITSLLTSAPKLTRAFPHEKQRDGKELSLFLDDALSFVLANASVIDATPLQLYSSLLVFAPTGSYVRNIYERVIPKEILLHPKVDSDWGKSLHILECDTEFVSFSHDSKMVASPDSTVTGDIVRIWDVHTGQCIWILEGHENTVSSAVFSHDSARVLSASWDGSIRVWSTSTGENIRIIKNFTQNVFHGFSSSSSASILSGSGGDTVKILKPETGECIRQFDAPSHEVHSAAVSPNTKFAAYCYFDGKARMLNLDTDINIPLIDAGTQDDVHSFAFSHDSAFLAYASEAGGKVRIVRTNGERVRELEHPGQITSIAFSPDAALLASSNNYDIWIWNLETGKCVQVLTGHARSITHITFSHDATLVASASNEETVRIWRVDTSFDDHTSNQNEYPTSVERANFSPDSTVVATWDDSSVKIWDAMTGECKRVLPSDVKALSQDWSLVLTGGLEDSCSSPQILRVDTGAPVQTLHGDLCKIEHAEFSPDSTLVAMVTQGYGLDTTYTAGIWLVETGQCVQLLQHESNVKSAIFSPNGQVVATCTEFDISLWSTRDWRRMRNWELGQRSIDLKMTFSADSTLILCHRDHLLKVWHCGSGKCLLELKHRFIDYGCVFSNNSKFIASIFIFPNTSRVHYQVQLWCINTSQHLYSIESGPALDQHIGLRLGDLVRFTPDDSGLETSTGVIALSNFPPAPWNNAPRSFSISGYGISMDTSWITWDGDKLLRIPTQYRPTCSAVHLGTVVLVSDSGRIIILRFAPTPPETVSKTPI</sequence>
<dbReference type="EMBL" id="CABFNS010000162">
    <property type="protein sequence ID" value="VUC20528.1"/>
    <property type="molecule type" value="Genomic_DNA"/>
</dbReference>
<dbReference type="SUPFAM" id="SSF50998">
    <property type="entry name" value="Quinoprotein alcohol dehydrogenase-like"/>
    <property type="match status" value="1"/>
</dbReference>
<dbReference type="InterPro" id="IPR015943">
    <property type="entry name" value="WD40/YVTN_repeat-like_dom_sf"/>
</dbReference>
<dbReference type="Pfam" id="PF24883">
    <property type="entry name" value="NPHP3_N"/>
    <property type="match status" value="1"/>
</dbReference>
<evidence type="ECO:0000313" key="5">
    <source>
        <dbReference type="EMBL" id="VUC20528.1"/>
    </source>
</evidence>
<feature type="domain" description="NACHT" evidence="4">
    <location>
        <begin position="204"/>
        <end position="352"/>
    </location>
</feature>
<keyword evidence="1 3" id="KW-0853">WD repeat</keyword>
<dbReference type="PANTHER" id="PTHR19879">
    <property type="entry name" value="TRANSCRIPTION INITIATION FACTOR TFIID"/>
    <property type="match status" value="1"/>
</dbReference>
<dbReference type="InterPro" id="IPR027417">
    <property type="entry name" value="P-loop_NTPase"/>
</dbReference>
<feature type="repeat" description="WD" evidence="3">
    <location>
        <begin position="1032"/>
        <end position="1073"/>
    </location>
</feature>
<evidence type="ECO:0000256" key="2">
    <source>
        <dbReference type="ARBA" id="ARBA00022737"/>
    </source>
</evidence>
<dbReference type="InterPro" id="IPR011047">
    <property type="entry name" value="Quinoprotein_ADH-like_sf"/>
</dbReference>
<dbReference type="SUPFAM" id="SSF52540">
    <property type="entry name" value="P-loop containing nucleoside triphosphate hydrolases"/>
    <property type="match status" value="1"/>
</dbReference>
<accession>A0ABY6TPY0</accession>
<dbReference type="InterPro" id="IPR036322">
    <property type="entry name" value="WD40_repeat_dom_sf"/>
</dbReference>
<reference evidence="5 6" key="1">
    <citation type="submission" date="2019-06" db="EMBL/GenBank/DDBJ databases">
        <authorList>
            <person name="Broberg M."/>
        </authorList>
    </citation>
    <scope>NUCLEOTIDE SEQUENCE [LARGE SCALE GENOMIC DNA]</scope>
</reference>
<dbReference type="PROSITE" id="PS00678">
    <property type="entry name" value="WD_REPEATS_1"/>
    <property type="match status" value="2"/>
</dbReference>
<name>A0ABY6TPY0_BIOOC</name>
<dbReference type="PROSITE" id="PS50082">
    <property type="entry name" value="WD_REPEATS_2"/>
    <property type="match status" value="4"/>
</dbReference>
<dbReference type="InterPro" id="IPR007111">
    <property type="entry name" value="NACHT_NTPase"/>
</dbReference>
<keyword evidence="6" id="KW-1185">Reference proteome</keyword>
<evidence type="ECO:0000256" key="1">
    <source>
        <dbReference type="ARBA" id="ARBA00022574"/>
    </source>
</evidence>
<dbReference type="PANTHER" id="PTHR19879:SF9">
    <property type="entry name" value="TRANSCRIPTION INITIATION FACTOR TFIID SUBUNIT 5"/>
    <property type="match status" value="1"/>
</dbReference>
<proteinExistence type="predicted"/>
<dbReference type="SUPFAM" id="SSF50978">
    <property type="entry name" value="WD40 repeat-like"/>
    <property type="match status" value="1"/>
</dbReference>
<dbReference type="Pfam" id="PF00400">
    <property type="entry name" value="WD40"/>
    <property type="match status" value="4"/>
</dbReference>
<feature type="repeat" description="WD" evidence="3">
    <location>
        <begin position="991"/>
        <end position="1031"/>
    </location>
</feature>
<dbReference type="Gene3D" id="2.130.10.10">
    <property type="entry name" value="YVTN repeat-like/Quinoprotein amine dehydrogenase"/>
    <property type="match status" value="4"/>
</dbReference>
<dbReference type="PROSITE" id="PS50294">
    <property type="entry name" value="WD_REPEATS_REGION"/>
    <property type="match status" value="2"/>
</dbReference>
<dbReference type="InterPro" id="IPR056884">
    <property type="entry name" value="NPHP3-like_N"/>
</dbReference>
<keyword evidence="2" id="KW-0677">Repeat</keyword>
<dbReference type="SMART" id="SM00320">
    <property type="entry name" value="WD40"/>
    <property type="match status" value="8"/>
</dbReference>
<dbReference type="CDD" id="cd00200">
    <property type="entry name" value="WD40"/>
    <property type="match status" value="1"/>
</dbReference>
<evidence type="ECO:0000313" key="6">
    <source>
        <dbReference type="Proteomes" id="UP000766486"/>
    </source>
</evidence>
<dbReference type="InterPro" id="IPR001680">
    <property type="entry name" value="WD40_rpt"/>
</dbReference>
<dbReference type="PROSITE" id="PS50837">
    <property type="entry name" value="NACHT"/>
    <property type="match status" value="1"/>
</dbReference>
<evidence type="ECO:0000259" key="4">
    <source>
        <dbReference type="PROSITE" id="PS50837"/>
    </source>
</evidence>